<organism evidence="2 3">
    <name type="scientific">Thermanaerovibrio velox DSM 12556</name>
    <dbReference type="NCBI Taxonomy" id="926567"/>
    <lineage>
        <taxon>Bacteria</taxon>
        <taxon>Thermotogati</taxon>
        <taxon>Synergistota</taxon>
        <taxon>Synergistia</taxon>
        <taxon>Synergistales</taxon>
        <taxon>Synergistaceae</taxon>
        <taxon>Thermanaerovibrio</taxon>
    </lineage>
</organism>
<keyword evidence="3" id="KW-1185">Reference proteome</keyword>
<dbReference type="InterPro" id="IPR007214">
    <property type="entry name" value="YbaK/aa-tRNA-synth-assoc-dom"/>
</dbReference>
<dbReference type="eggNOG" id="COG2606">
    <property type="taxonomic scope" value="Bacteria"/>
</dbReference>
<proteinExistence type="predicted"/>
<dbReference type="AlphaFoldDB" id="H0UMX3"/>
<dbReference type="CDD" id="cd04333">
    <property type="entry name" value="ProX_deacylase"/>
    <property type="match status" value="1"/>
</dbReference>
<dbReference type="InterPro" id="IPR036754">
    <property type="entry name" value="YbaK/aa-tRNA-synt-asso_dom_sf"/>
</dbReference>
<dbReference type="GO" id="GO:0002161">
    <property type="term" value="F:aminoacyl-tRNA deacylase activity"/>
    <property type="evidence" value="ECO:0007669"/>
    <property type="project" value="InterPro"/>
</dbReference>
<dbReference type="SUPFAM" id="SSF55826">
    <property type="entry name" value="YbaK/ProRS associated domain"/>
    <property type="match status" value="1"/>
</dbReference>
<dbReference type="EMBL" id="CM001377">
    <property type="protein sequence ID" value="EHM10328.1"/>
    <property type="molecule type" value="Genomic_DNA"/>
</dbReference>
<dbReference type="Proteomes" id="UP000005730">
    <property type="component" value="Chromosome"/>
</dbReference>
<accession>H0UMX3</accession>
<dbReference type="PANTHER" id="PTHR30411:SF1">
    <property type="entry name" value="CYTOPLASMIC PROTEIN"/>
    <property type="match status" value="1"/>
</dbReference>
<dbReference type="PANTHER" id="PTHR30411">
    <property type="entry name" value="CYTOPLASMIC PROTEIN"/>
    <property type="match status" value="1"/>
</dbReference>
<dbReference type="STRING" id="926567.TheveDRAFT_1206"/>
<dbReference type="Pfam" id="PF04073">
    <property type="entry name" value="tRNA_edit"/>
    <property type="match status" value="1"/>
</dbReference>
<evidence type="ECO:0000259" key="1">
    <source>
        <dbReference type="Pfam" id="PF04073"/>
    </source>
</evidence>
<reference evidence="2 3" key="1">
    <citation type="submission" date="2011-10" db="EMBL/GenBank/DDBJ databases">
        <title>The Noncontiguous Finished genome of Thermanaerovibrio velox DSM 12556.</title>
        <authorList>
            <consortium name="US DOE Joint Genome Institute (JGI-PGF)"/>
            <person name="Lucas S."/>
            <person name="Copeland A."/>
            <person name="Lapidus A."/>
            <person name="Glavina del Rio T."/>
            <person name="Dalin E."/>
            <person name="Tice H."/>
            <person name="Bruce D."/>
            <person name="Goodwin L."/>
            <person name="Pitluck S."/>
            <person name="Peters L."/>
            <person name="Mikhailova N."/>
            <person name="Teshima H."/>
            <person name="Kyrpides N."/>
            <person name="Mavromatis K."/>
            <person name="Ivanova N."/>
            <person name="Markowitz V."/>
            <person name="Cheng J.-F."/>
            <person name="Hugenholtz P."/>
            <person name="Woyke T."/>
            <person name="Wu D."/>
            <person name="Spring S."/>
            <person name="Brambilla E.-M."/>
            <person name="Klenk H.-P."/>
            <person name="Eisen J.A."/>
        </authorList>
    </citation>
    <scope>NUCLEOTIDE SEQUENCE [LARGE SCALE GENOMIC DNA]</scope>
    <source>
        <strain evidence="2 3">DSM 12556</strain>
    </source>
</reference>
<sequence>MVKGVLKMLCSSDPVGLVESKLQELGYRGSILKSVETIHTVQDASRAVGVEEGRILKSILLMDRGDLVLALMSGPNRLDLKRAAGLLGLKRLRMATYDEVITLTPFKPGGVPPVGYQFPIRSVMDEDLFLYDVVWAAAGDDHSFFPVSPEDLKGYTGAVVGEIKK</sequence>
<evidence type="ECO:0000313" key="2">
    <source>
        <dbReference type="EMBL" id="EHM10328.1"/>
    </source>
</evidence>
<protein>
    <recommendedName>
        <fullName evidence="1">YbaK/aminoacyl-tRNA synthetase-associated domain-containing protein</fullName>
    </recommendedName>
</protein>
<dbReference type="Gene3D" id="3.90.960.10">
    <property type="entry name" value="YbaK/aminoacyl-tRNA synthetase-associated domain"/>
    <property type="match status" value="1"/>
</dbReference>
<feature type="domain" description="YbaK/aminoacyl-tRNA synthetase-associated" evidence="1">
    <location>
        <begin position="36"/>
        <end position="153"/>
    </location>
</feature>
<gene>
    <name evidence="2" type="ORF">TheveDRAFT_1206</name>
</gene>
<evidence type="ECO:0000313" key="3">
    <source>
        <dbReference type="Proteomes" id="UP000005730"/>
    </source>
</evidence>
<dbReference type="HOGENOM" id="CLU_094875_0_0_0"/>
<name>H0UMX3_9BACT</name>